<dbReference type="Proteomes" id="UP001487740">
    <property type="component" value="Unassembled WGS sequence"/>
</dbReference>
<sequence length="145" mass="15832">MPFVRQVVVASALCVHRTSSADSGSGEIASCQLAVMVKSLCSVAAKLRQQYIFRSYNRQCTTSTSTTTTRVIGRLGDIEHAKASYWHFSSKPYAGNILTAEVIPEAPRPRLNVEGMALEADVVDGGLRSCVSEWMSLHQASYFTL</sequence>
<organism evidence="1 2">
    <name type="scientific">Scylla paramamosain</name>
    <name type="common">Mud crab</name>
    <dbReference type="NCBI Taxonomy" id="85552"/>
    <lineage>
        <taxon>Eukaryota</taxon>
        <taxon>Metazoa</taxon>
        <taxon>Ecdysozoa</taxon>
        <taxon>Arthropoda</taxon>
        <taxon>Crustacea</taxon>
        <taxon>Multicrustacea</taxon>
        <taxon>Malacostraca</taxon>
        <taxon>Eumalacostraca</taxon>
        <taxon>Eucarida</taxon>
        <taxon>Decapoda</taxon>
        <taxon>Pleocyemata</taxon>
        <taxon>Brachyura</taxon>
        <taxon>Eubrachyura</taxon>
        <taxon>Portunoidea</taxon>
        <taxon>Portunidae</taxon>
        <taxon>Portuninae</taxon>
        <taxon>Scylla</taxon>
    </lineage>
</organism>
<evidence type="ECO:0000313" key="1">
    <source>
        <dbReference type="EMBL" id="KAK8393780.1"/>
    </source>
</evidence>
<gene>
    <name evidence="1" type="ORF">O3P69_006827</name>
</gene>
<name>A0AAW0U4R2_SCYPA</name>
<accession>A0AAW0U4R2</accession>
<protein>
    <submittedName>
        <fullName evidence="1">Uncharacterized protein</fullName>
    </submittedName>
</protein>
<proteinExistence type="predicted"/>
<comment type="caution">
    <text evidence="1">The sequence shown here is derived from an EMBL/GenBank/DDBJ whole genome shotgun (WGS) entry which is preliminary data.</text>
</comment>
<dbReference type="AlphaFoldDB" id="A0AAW0U4R2"/>
<evidence type="ECO:0000313" key="2">
    <source>
        <dbReference type="Proteomes" id="UP001487740"/>
    </source>
</evidence>
<dbReference type="EMBL" id="JARAKH010000020">
    <property type="protein sequence ID" value="KAK8393780.1"/>
    <property type="molecule type" value="Genomic_DNA"/>
</dbReference>
<reference evidence="1 2" key="1">
    <citation type="submission" date="2023-03" db="EMBL/GenBank/DDBJ databases">
        <title>High-quality genome of Scylla paramamosain provides insights in environmental adaptation.</title>
        <authorList>
            <person name="Zhang L."/>
        </authorList>
    </citation>
    <scope>NUCLEOTIDE SEQUENCE [LARGE SCALE GENOMIC DNA]</scope>
    <source>
        <strain evidence="1">LZ_2023a</strain>
        <tissue evidence="1">Muscle</tissue>
    </source>
</reference>
<keyword evidence="2" id="KW-1185">Reference proteome</keyword>